<evidence type="ECO:0000256" key="2">
    <source>
        <dbReference type="ARBA" id="ARBA00013807"/>
    </source>
</evidence>
<comment type="caution">
    <text evidence="6">The sequence shown here is derived from an EMBL/GenBank/DDBJ whole genome shotgun (WGS) entry which is preliminary data.</text>
</comment>
<dbReference type="AlphaFoldDB" id="A0AAV5QDG3"/>
<dbReference type="Proteomes" id="UP001360560">
    <property type="component" value="Unassembled WGS sequence"/>
</dbReference>
<evidence type="ECO:0000256" key="3">
    <source>
        <dbReference type="ARBA" id="ARBA00023054"/>
    </source>
</evidence>
<feature type="coiled-coil region" evidence="4">
    <location>
        <begin position="190"/>
        <end position="221"/>
    </location>
</feature>
<reference evidence="6 7" key="1">
    <citation type="journal article" date="2023" name="Elife">
        <title>Identification of key yeast species and microbe-microbe interactions impacting larval growth of Drosophila in the wild.</title>
        <authorList>
            <person name="Mure A."/>
            <person name="Sugiura Y."/>
            <person name="Maeda R."/>
            <person name="Honda K."/>
            <person name="Sakurai N."/>
            <person name="Takahashi Y."/>
            <person name="Watada M."/>
            <person name="Katoh T."/>
            <person name="Gotoh A."/>
            <person name="Gotoh Y."/>
            <person name="Taniguchi I."/>
            <person name="Nakamura K."/>
            <person name="Hayashi T."/>
            <person name="Katayama T."/>
            <person name="Uemura T."/>
            <person name="Hattori Y."/>
        </authorList>
    </citation>
    <scope>NUCLEOTIDE SEQUENCE [LARGE SCALE GENOMIC DNA]</scope>
    <source>
        <strain evidence="6 7">SC-9</strain>
    </source>
</reference>
<name>A0AAV5QDG3_9ASCO</name>
<sequence>MIIRCGICHQSPVTLNGRFSSEKSLWDAAIKGSHDHHNNSSYLNCPSCMNSLLLKNNVKYLDTLLLIDESKKQINRVLRMSLKSDDSANIEFLTEYVNGNQTSDTKKNEENSSGLATLESPLTSSNHALSSSIAKEITSPADSSIAALSAQLLTVESLILNRKISQLRNQSKEIRNRIKTALMVKKQRHHDLLNKKLANYDANKQKLNESFEQRRKQLKREIGERKMGLTTVESSISNEKAILFQNLCKFISVKKYLTKKSLNEASSFNKMRSYYLTIGFHPVFSVGKIMHYNHILVTSSLELICQFLFYSSHYLSINLPFSIDIPSREGSFKYVLHGLNENFDGGFLKIKVDKKFVSSRENPNFIGSIPPRNLLMILNQYSYDETFNSKNTVSLKKSLIKLNSVELFEFSILLAKIIINLYAMCAELQIVENEGSNSAFSTYSNLFKIDELLYLLVTGGAVLNDTNKKPMRVVSSESTMVQKKKHDLKGHLKEQLANKKRLSSLQELSKTETGVKKEKKSRFLKYIFNVSEEKPEINQNNGENKDKEEGAISKTEASDELNFESYIEIKSDNDKKLKDFDNNDQPIEDLSLADLSFRIFRILYNQSLLLSEEREKIDSNEENQRLVKDLPPERSTMTQNSNSLSSLSTTNLITNTKKKTKKQKKKQTSSSESSVTRKKTTSENTTKEKNSSHADRESFKSANSNEWQMI</sequence>
<keyword evidence="7" id="KW-1185">Reference proteome</keyword>
<dbReference type="GO" id="GO:0032991">
    <property type="term" value="C:protein-containing complex"/>
    <property type="evidence" value="ECO:0007669"/>
    <property type="project" value="UniProtKB-ARBA"/>
</dbReference>
<dbReference type="InterPro" id="IPR018791">
    <property type="entry name" value="UV_resistance/autophagy_Atg14"/>
</dbReference>
<feature type="region of interest" description="Disordered" evidence="5">
    <location>
        <begin position="535"/>
        <end position="555"/>
    </location>
</feature>
<accession>A0AAV5QDG3</accession>
<feature type="compositionally biased region" description="Basic and acidic residues" evidence="5">
    <location>
        <begin position="685"/>
        <end position="699"/>
    </location>
</feature>
<feature type="compositionally biased region" description="Low complexity" evidence="5">
    <location>
        <begin position="635"/>
        <end position="655"/>
    </location>
</feature>
<feature type="compositionally biased region" description="Basic residues" evidence="5">
    <location>
        <begin position="656"/>
        <end position="667"/>
    </location>
</feature>
<dbReference type="EMBL" id="BTFZ01000001">
    <property type="protein sequence ID" value="GMM32783.1"/>
    <property type="molecule type" value="Genomic_DNA"/>
</dbReference>
<dbReference type="GeneID" id="90070762"/>
<keyword evidence="3 4" id="KW-0175">Coiled coil</keyword>
<protein>
    <recommendedName>
        <fullName evidence="2">Autophagy-related protein 14</fullName>
    </recommendedName>
</protein>
<gene>
    <name evidence="6" type="ORF">DASC09_001080</name>
</gene>
<comment type="similarity">
    <text evidence="1">Belongs to the ATG14 family.</text>
</comment>
<evidence type="ECO:0000256" key="5">
    <source>
        <dbReference type="SAM" id="MobiDB-lite"/>
    </source>
</evidence>
<feature type="compositionally biased region" description="Basic and acidic residues" evidence="5">
    <location>
        <begin position="615"/>
        <end position="632"/>
    </location>
</feature>
<dbReference type="GO" id="GO:0005737">
    <property type="term" value="C:cytoplasm"/>
    <property type="evidence" value="ECO:0007669"/>
    <property type="project" value="UniProtKB-ARBA"/>
</dbReference>
<feature type="compositionally biased region" description="Polar residues" evidence="5">
    <location>
        <begin position="700"/>
        <end position="710"/>
    </location>
</feature>
<organism evidence="6 7">
    <name type="scientific">Saccharomycopsis crataegensis</name>
    <dbReference type="NCBI Taxonomy" id="43959"/>
    <lineage>
        <taxon>Eukaryota</taxon>
        <taxon>Fungi</taxon>
        <taxon>Dikarya</taxon>
        <taxon>Ascomycota</taxon>
        <taxon>Saccharomycotina</taxon>
        <taxon>Saccharomycetes</taxon>
        <taxon>Saccharomycopsidaceae</taxon>
        <taxon>Saccharomycopsis</taxon>
    </lineage>
</organism>
<evidence type="ECO:0000256" key="4">
    <source>
        <dbReference type="SAM" id="Coils"/>
    </source>
</evidence>
<feature type="region of interest" description="Disordered" evidence="5">
    <location>
        <begin position="615"/>
        <end position="710"/>
    </location>
</feature>
<feature type="compositionally biased region" description="Polar residues" evidence="5">
    <location>
        <begin position="111"/>
        <end position="120"/>
    </location>
</feature>
<dbReference type="Pfam" id="PF10186">
    <property type="entry name" value="ATG14"/>
    <property type="match status" value="1"/>
</dbReference>
<proteinExistence type="inferred from homology"/>
<evidence type="ECO:0000256" key="1">
    <source>
        <dbReference type="ARBA" id="ARBA00009574"/>
    </source>
</evidence>
<dbReference type="RefSeq" id="XP_064849783.1">
    <property type="nucleotide sequence ID" value="XM_064993711.1"/>
</dbReference>
<evidence type="ECO:0000313" key="6">
    <source>
        <dbReference type="EMBL" id="GMM32783.1"/>
    </source>
</evidence>
<feature type="region of interest" description="Disordered" evidence="5">
    <location>
        <begin position="101"/>
        <end position="120"/>
    </location>
</feature>
<evidence type="ECO:0000313" key="7">
    <source>
        <dbReference type="Proteomes" id="UP001360560"/>
    </source>
</evidence>